<comment type="caution">
    <text evidence="5">The sequence shown here is derived from an EMBL/GenBank/DDBJ whole genome shotgun (WGS) entry which is preliminary data.</text>
</comment>
<dbReference type="PANTHER" id="PTHR43280">
    <property type="entry name" value="ARAC-FAMILY TRANSCRIPTIONAL REGULATOR"/>
    <property type="match status" value="1"/>
</dbReference>
<dbReference type="SUPFAM" id="SSF46689">
    <property type="entry name" value="Homeodomain-like"/>
    <property type="match status" value="1"/>
</dbReference>
<dbReference type="InterPro" id="IPR018060">
    <property type="entry name" value="HTH_AraC"/>
</dbReference>
<dbReference type="SUPFAM" id="SSF51215">
    <property type="entry name" value="Regulatory protein AraC"/>
    <property type="match status" value="1"/>
</dbReference>
<protein>
    <submittedName>
        <fullName evidence="5">AraC family transcriptional regulator</fullName>
    </submittedName>
</protein>
<dbReference type="PROSITE" id="PS01124">
    <property type="entry name" value="HTH_ARAC_FAMILY_2"/>
    <property type="match status" value="1"/>
</dbReference>
<keyword evidence="1" id="KW-0805">Transcription regulation</keyword>
<organism evidence="5 6">
    <name type="scientific">Chitinophaga nivalis</name>
    <dbReference type="NCBI Taxonomy" id="2991709"/>
    <lineage>
        <taxon>Bacteria</taxon>
        <taxon>Pseudomonadati</taxon>
        <taxon>Bacteroidota</taxon>
        <taxon>Chitinophagia</taxon>
        <taxon>Chitinophagales</taxon>
        <taxon>Chitinophagaceae</taxon>
        <taxon>Chitinophaga</taxon>
    </lineage>
</organism>
<dbReference type="InterPro" id="IPR009057">
    <property type="entry name" value="Homeodomain-like_sf"/>
</dbReference>
<reference evidence="5 6" key="1">
    <citation type="submission" date="2022-10" db="EMBL/GenBank/DDBJ databases">
        <title>Chitinophaga nivalis PC15 sp. nov., isolated from Pyeongchang county, South Korea.</title>
        <authorList>
            <person name="Trinh H.N."/>
        </authorList>
    </citation>
    <scope>NUCLEOTIDE SEQUENCE [LARGE SCALE GENOMIC DNA]</scope>
    <source>
        <strain evidence="5 6">PC14</strain>
    </source>
</reference>
<keyword evidence="6" id="KW-1185">Reference proteome</keyword>
<evidence type="ECO:0000313" key="6">
    <source>
        <dbReference type="Proteomes" id="UP001207742"/>
    </source>
</evidence>
<dbReference type="Pfam" id="PF02311">
    <property type="entry name" value="AraC_binding"/>
    <property type="match status" value="1"/>
</dbReference>
<name>A0ABT3IN91_9BACT</name>
<accession>A0ABT3IN91</accession>
<dbReference type="SMART" id="SM00342">
    <property type="entry name" value="HTH_ARAC"/>
    <property type="match status" value="1"/>
</dbReference>
<dbReference type="InterPro" id="IPR037923">
    <property type="entry name" value="HTH-like"/>
</dbReference>
<dbReference type="Gene3D" id="1.10.10.60">
    <property type="entry name" value="Homeodomain-like"/>
    <property type="match status" value="1"/>
</dbReference>
<sequence>MKRKNIPVNQMDKQLSGFQIRQLQEFQQTVEQPSDGEHRDDHYVFVLVTHGKLDLFVDFREISLSARTLLLLLPGQIHKVLSYHKSQGYVISFDHLLVKEHCSNMLEQLSDESLEIKLKKEEEDTLTNFCLSLFQAFGNEKAIPFTQQVLHALLEAFIYRAMGIYTQRATAGIQHPARAVQLVRAFKKLVRQHFKTIKRPSQYASMLNISPSYLNDTVKNLTGHTLTFWIKQESILEARRLLYYTNLSIKEIAGTLAFDDPKYFLRLFRQATGQTPGAFRSKMTGK</sequence>
<proteinExistence type="predicted"/>
<dbReference type="RefSeq" id="WP_264731836.1">
    <property type="nucleotide sequence ID" value="NZ_JAPDNR010000001.1"/>
</dbReference>
<dbReference type="Pfam" id="PF12833">
    <property type="entry name" value="HTH_18"/>
    <property type="match status" value="1"/>
</dbReference>
<gene>
    <name evidence="5" type="ORF">OL497_16020</name>
</gene>
<evidence type="ECO:0000313" key="5">
    <source>
        <dbReference type="EMBL" id="MCW3485417.1"/>
    </source>
</evidence>
<dbReference type="InterPro" id="IPR003313">
    <property type="entry name" value="AraC-bd"/>
</dbReference>
<dbReference type="PANTHER" id="PTHR43280:SF32">
    <property type="entry name" value="TRANSCRIPTIONAL REGULATORY PROTEIN"/>
    <property type="match status" value="1"/>
</dbReference>
<dbReference type="Proteomes" id="UP001207742">
    <property type="component" value="Unassembled WGS sequence"/>
</dbReference>
<evidence type="ECO:0000256" key="3">
    <source>
        <dbReference type="ARBA" id="ARBA00023163"/>
    </source>
</evidence>
<feature type="domain" description="HTH araC/xylS-type" evidence="4">
    <location>
        <begin position="184"/>
        <end position="282"/>
    </location>
</feature>
<evidence type="ECO:0000259" key="4">
    <source>
        <dbReference type="PROSITE" id="PS01124"/>
    </source>
</evidence>
<keyword evidence="3" id="KW-0804">Transcription</keyword>
<evidence type="ECO:0000256" key="2">
    <source>
        <dbReference type="ARBA" id="ARBA00023125"/>
    </source>
</evidence>
<dbReference type="EMBL" id="JAPDNS010000002">
    <property type="protein sequence ID" value="MCW3485417.1"/>
    <property type="molecule type" value="Genomic_DNA"/>
</dbReference>
<evidence type="ECO:0000256" key="1">
    <source>
        <dbReference type="ARBA" id="ARBA00023015"/>
    </source>
</evidence>
<keyword evidence="2" id="KW-0238">DNA-binding</keyword>